<gene>
    <name evidence="2" type="ORF">CFP56_013180</name>
</gene>
<organism evidence="2 3">
    <name type="scientific">Quercus suber</name>
    <name type="common">Cork oak</name>
    <dbReference type="NCBI Taxonomy" id="58331"/>
    <lineage>
        <taxon>Eukaryota</taxon>
        <taxon>Viridiplantae</taxon>
        <taxon>Streptophyta</taxon>
        <taxon>Embryophyta</taxon>
        <taxon>Tracheophyta</taxon>
        <taxon>Spermatophyta</taxon>
        <taxon>Magnoliopsida</taxon>
        <taxon>eudicotyledons</taxon>
        <taxon>Gunneridae</taxon>
        <taxon>Pentapetalae</taxon>
        <taxon>rosids</taxon>
        <taxon>fabids</taxon>
        <taxon>Fagales</taxon>
        <taxon>Fagaceae</taxon>
        <taxon>Quercus</taxon>
    </lineage>
</organism>
<evidence type="ECO:0000256" key="1">
    <source>
        <dbReference type="SAM" id="MobiDB-lite"/>
    </source>
</evidence>
<accession>A0AAW0KUW8</accession>
<sequence>MFEVAEGIMERRTDMERADYPGTGANNHHDPKTPKRA</sequence>
<comment type="caution">
    <text evidence="2">The sequence shown here is derived from an EMBL/GenBank/DDBJ whole genome shotgun (WGS) entry which is preliminary data.</text>
</comment>
<dbReference type="EMBL" id="PKMF04000211">
    <property type="protein sequence ID" value="KAK7843009.1"/>
    <property type="molecule type" value="Genomic_DNA"/>
</dbReference>
<feature type="region of interest" description="Disordered" evidence="1">
    <location>
        <begin position="1"/>
        <end position="37"/>
    </location>
</feature>
<dbReference type="AlphaFoldDB" id="A0AAW0KUW8"/>
<feature type="compositionally biased region" description="Basic and acidic residues" evidence="1">
    <location>
        <begin position="8"/>
        <end position="19"/>
    </location>
</feature>
<feature type="compositionally biased region" description="Basic and acidic residues" evidence="1">
    <location>
        <begin position="27"/>
        <end position="37"/>
    </location>
</feature>
<name>A0AAW0KUW8_QUESU</name>
<evidence type="ECO:0000313" key="2">
    <source>
        <dbReference type="EMBL" id="KAK7843009.1"/>
    </source>
</evidence>
<dbReference type="Proteomes" id="UP000237347">
    <property type="component" value="Unassembled WGS sequence"/>
</dbReference>
<proteinExistence type="predicted"/>
<protein>
    <submittedName>
        <fullName evidence="2">Uncharacterized protein</fullName>
    </submittedName>
</protein>
<keyword evidence="3" id="KW-1185">Reference proteome</keyword>
<evidence type="ECO:0000313" key="3">
    <source>
        <dbReference type="Proteomes" id="UP000237347"/>
    </source>
</evidence>
<dbReference type="PANTHER" id="PTHR33474">
    <property type="entry name" value="TRANSMEMBRANE PROTEIN"/>
    <property type="match status" value="1"/>
</dbReference>
<dbReference type="PANTHER" id="PTHR33474:SF28">
    <property type="entry name" value="OS01G0815400 PROTEIN"/>
    <property type="match status" value="1"/>
</dbReference>
<reference evidence="2 3" key="1">
    <citation type="journal article" date="2018" name="Sci. Data">
        <title>The draft genome sequence of cork oak.</title>
        <authorList>
            <person name="Ramos A.M."/>
            <person name="Usie A."/>
            <person name="Barbosa P."/>
            <person name="Barros P.M."/>
            <person name="Capote T."/>
            <person name="Chaves I."/>
            <person name="Simoes F."/>
            <person name="Abreu I."/>
            <person name="Carrasquinho I."/>
            <person name="Faro C."/>
            <person name="Guimaraes J.B."/>
            <person name="Mendonca D."/>
            <person name="Nobrega F."/>
            <person name="Rodrigues L."/>
            <person name="Saibo N.J.M."/>
            <person name="Varela M.C."/>
            <person name="Egas C."/>
            <person name="Matos J."/>
            <person name="Miguel C.M."/>
            <person name="Oliveira M.M."/>
            <person name="Ricardo C.P."/>
            <person name="Goncalves S."/>
        </authorList>
    </citation>
    <scope>NUCLEOTIDE SEQUENCE [LARGE SCALE GENOMIC DNA]</scope>
    <source>
        <strain evidence="3">cv. HL8</strain>
    </source>
</reference>